<dbReference type="EMBL" id="SEKV01000119">
    <property type="protein sequence ID" value="TFY63795.1"/>
    <property type="molecule type" value="Genomic_DNA"/>
</dbReference>
<comment type="caution">
    <text evidence="2">The sequence shown here is derived from an EMBL/GenBank/DDBJ whole genome shotgun (WGS) entry which is preliminary data.</text>
</comment>
<evidence type="ECO:0000313" key="2">
    <source>
        <dbReference type="EMBL" id="TFY63795.1"/>
    </source>
</evidence>
<proteinExistence type="predicted"/>
<keyword evidence="1" id="KW-1133">Transmembrane helix</keyword>
<accession>A0A4Y9YN27</accession>
<feature type="transmembrane region" description="Helical" evidence="1">
    <location>
        <begin position="27"/>
        <end position="48"/>
    </location>
</feature>
<name>A0A4Y9YN27_9APHY</name>
<gene>
    <name evidence="2" type="ORF">EVJ58_g3031</name>
</gene>
<keyword evidence="1" id="KW-0812">Transmembrane</keyword>
<evidence type="ECO:0000256" key="1">
    <source>
        <dbReference type="SAM" id="Phobius"/>
    </source>
</evidence>
<evidence type="ECO:0000313" key="3">
    <source>
        <dbReference type="Proteomes" id="UP000298390"/>
    </source>
</evidence>
<dbReference type="AlphaFoldDB" id="A0A4Y9YN27"/>
<feature type="non-terminal residue" evidence="2">
    <location>
        <position position="1"/>
    </location>
</feature>
<keyword evidence="1" id="KW-0472">Membrane</keyword>
<dbReference type="Proteomes" id="UP000298390">
    <property type="component" value="Unassembled WGS sequence"/>
</dbReference>
<reference evidence="2 3" key="1">
    <citation type="submission" date="2019-01" db="EMBL/GenBank/DDBJ databases">
        <title>Genome sequencing of the rare red list fungi Fomitopsis rosea.</title>
        <authorList>
            <person name="Buettner E."/>
            <person name="Kellner H."/>
        </authorList>
    </citation>
    <scope>NUCLEOTIDE SEQUENCE [LARGE SCALE GENOMIC DNA]</scope>
    <source>
        <strain evidence="2 3">DSM 105464</strain>
    </source>
</reference>
<sequence length="121" mass="12731">NERGVRATEGVRARRAQRAHHALIEGILHPLLFLWVLLYCGCMLAAAAESRRSSQWEGGGVALIGDVFEETFPGLDLAVARAARAAGRMSGCGPVVLVELAIAIEPDDGVGVLGRPAACDI</sequence>
<organism evidence="2 3">
    <name type="scientific">Rhodofomes roseus</name>
    <dbReference type="NCBI Taxonomy" id="34475"/>
    <lineage>
        <taxon>Eukaryota</taxon>
        <taxon>Fungi</taxon>
        <taxon>Dikarya</taxon>
        <taxon>Basidiomycota</taxon>
        <taxon>Agaricomycotina</taxon>
        <taxon>Agaricomycetes</taxon>
        <taxon>Polyporales</taxon>
        <taxon>Rhodofomes</taxon>
    </lineage>
</organism>
<protein>
    <submittedName>
        <fullName evidence="2">Uncharacterized protein</fullName>
    </submittedName>
</protein>